<protein>
    <recommendedName>
        <fullName evidence="3">BPTI/Kunitz inhibitor domain-containing protein</fullName>
    </recommendedName>
</protein>
<name>A0A5J4N5F7_9TREM</name>
<dbReference type="AlphaFoldDB" id="A0A5J4N5F7"/>
<feature type="chain" id="PRO_5023863509" description="BPTI/Kunitz inhibitor domain-containing protein" evidence="2">
    <location>
        <begin position="26"/>
        <end position="83"/>
    </location>
</feature>
<dbReference type="FunFam" id="4.10.410.10:FF:000020">
    <property type="entry name" value="Collagen, type VI, alpha 3"/>
    <property type="match status" value="1"/>
</dbReference>
<dbReference type="PANTHER" id="PTHR10083">
    <property type="entry name" value="KUNITZ-TYPE PROTEASE INHIBITOR-RELATED"/>
    <property type="match status" value="1"/>
</dbReference>
<sequence length="83" mass="9642">MNCRTFTIVSILALVCLMLVEQSEQMESRCQLPEDPGYLCQRAWLPRFYYDTKEQKCFGTLWGGCGGNANRFESFEECEQHCT</sequence>
<dbReference type="Gene3D" id="4.10.410.10">
    <property type="entry name" value="Pancreatic trypsin inhibitor Kunitz domain"/>
    <property type="match status" value="1"/>
</dbReference>
<keyword evidence="5" id="KW-1185">Reference proteome</keyword>
<dbReference type="SUPFAM" id="SSF57362">
    <property type="entry name" value="BPTI-like"/>
    <property type="match status" value="1"/>
</dbReference>
<comment type="caution">
    <text evidence="4">The sequence shown here is derived from an EMBL/GenBank/DDBJ whole genome shotgun (WGS) entry which is preliminary data.</text>
</comment>
<reference evidence="4 5" key="1">
    <citation type="journal article" date="2019" name="Gigascience">
        <title>Whole-genome sequence of the oriental lung fluke Paragonimus westermani.</title>
        <authorList>
            <person name="Oey H."/>
            <person name="Zakrzewski M."/>
            <person name="Narain K."/>
            <person name="Devi K.R."/>
            <person name="Agatsuma T."/>
            <person name="Nawaratna S."/>
            <person name="Gobert G.N."/>
            <person name="Jones M.K."/>
            <person name="Ragan M.A."/>
            <person name="McManus D.P."/>
            <person name="Krause L."/>
        </authorList>
    </citation>
    <scope>NUCLEOTIDE SEQUENCE [LARGE SCALE GENOMIC DNA]</scope>
    <source>
        <strain evidence="4 5">IND2009</strain>
    </source>
</reference>
<dbReference type="PROSITE" id="PS50279">
    <property type="entry name" value="BPTI_KUNITZ_2"/>
    <property type="match status" value="1"/>
</dbReference>
<dbReference type="CDD" id="cd00109">
    <property type="entry name" value="Kunitz-type"/>
    <property type="match status" value="1"/>
</dbReference>
<dbReference type="Pfam" id="PF00014">
    <property type="entry name" value="Kunitz_BPTI"/>
    <property type="match status" value="1"/>
</dbReference>
<organism evidence="4 5">
    <name type="scientific">Paragonimus westermani</name>
    <dbReference type="NCBI Taxonomy" id="34504"/>
    <lineage>
        <taxon>Eukaryota</taxon>
        <taxon>Metazoa</taxon>
        <taxon>Spiralia</taxon>
        <taxon>Lophotrochozoa</taxon>
        <taxon>Platyhelminthes</taxon>
        <taxon>Trematoda</taxon>
        <taxon>Digenea</taxon>
        <taxon>Plagiorchiida</taxon>
        <taxon>Troglotremata</taxon>
        <taxon>Troglotrematidae</taxon>
        <taxon>Paragonimus</taxon>
    </lineage>
</organism>
<keyword evidence="1" id="KW-1015">Disulfide bond</keyword>
<evidence type="ECO:0000256" key="1">
    <source>
        <dbReference type="ARBA" id="ARBA00023157"/>
    </source>
</evidence>
<feature type="domain" description="BPTI/Kunitz inhibitor" evidence="3">
    <location>
        <begin position="30"/>
        <end position="82"/>
    </location>
</feature>
<feature type="signal peptide" evidence="2">
    <location>
        <begin position="1"/>
        <end position="25"/>
    </location>
</feature>
<dbReference type="InterPro" id="IPR036880">
    <property type="entry name" value="Kunitz_BPTI_sf"/>
</dbReference>
<evidence type="ECO:0000259" key="3">
    <source>
        <dbReference type="PROSITE" id="PS50279"/>
    </source>
</evidence>
<proteinExistence type="predicted"/>
<keyword evidence="2" id="KW-0732">Signal</keyword>
<dbReference type="SMART" id="SM00131">
    <property type="entry name" value="KU"/>
    <property type="match status" value="1"/>
</dbReference>
<dbReference type="PANTHER" id="PTHR10083:SF374">
    <property type="entry name" value="BPTI_KUNITZ INHIBITOR DOMAIN-CONTAINING PROTEIN"/>
    <property type="match status" value="1"/>
</dbReference>
<dbReference type="InterPro" id="IPR050098">
    <property type="entry name" value="TFPI/VKTCI-like"/>
</dbReference>
<dbReference type="Proteomes" id="UP000324629">
    <property type="component" value="Unassembled WGS sequence"/>
</dbReference>
<dbReference type="PRINTS" id="PR00759">
    <property type="entry name" value="BASICPTASE"/>
</dbReference>
<evidence type="ECO:0000256" key="2">
    <source>
        <dbReference type="SAM" id="SignalP"/>
    </source>
</evidence>
<dbReference type="InterPro" id="IPR002223">
    <property type="entry name" value="Kunitz_BPTI"/>
</dbReference>
<dbReference type="EMBL" id="QNGE01009269">
    <property type="protein sequence ID" value="KAA3670600.1"/>
    <property type="molecule type" value="Genomic_DNA"/>
</dbReference>
<evidence type="ECO:0000313" key="4">
    <source>
        <dbReference type="EMBL" id="KAA3670600.1"/>
    </source>
</evidence>
<dbReference type="GO" id="GO:0004867">
    <property type="term" value="F:serine-type endopeptidase inhibitor activity"/>
    <property type="evidence" value="ECO:0007669"/>
    <property type="project" value="InterPro"/>
</dbReference>
<dbReference type="GO" id="GO:0005615">
    <property type="term" value="C:extracellular space"/>
    <property type="evidence" value="ECO:0007669"/>
    <property type="project" value="TreeGrafter"/>
</dbReference>
<accession>A0A5J4N5F7</accession>
<gene>
    <name evidence="4" type="ORF">DEA37_0008563</name>
</gene>
<evidence type="ECO:0000313" key="5">
    <source>
        <dbReference type="Proteomes" id="UP000324629"/>
    </source>
</evidence>